<sequence length="112" mass="12302">AARIEVDNEHPMRLAAQRERKQIGAFPHATVGTQLLAKLAFLGPVLEVGRRVEGDVVERGQRHDPLFGGLIPAHFRVPKVLDAGVFQHRVLDVFLPGFARVEAVGNALILKL</sequence>
<reference evidence="1" key="1">
    <citation type="journal article" date="2019" name="Sci. Rep.">
        <title>Draft genome of Tanacetum cinerariifolium, the natural source of mosquito coil.</title>
        <authorList>
            <person name="Yamashiro T."/>
            <person name="Shiraishi A."/>
            <person name="Satake H."/>
            <person name="Nakayama K."/>
        </authorList>
    </citation>
    <scope>NUCLEOTIDE SEQUENCE</scope>
</reference>
<dbReference type="AlphaFoldDB" id="A0A699X0W3"/>
<feature type="non-terminal residue" evidence="1">
    <location>
        <position position="112"/>
    </location>
</feature>
<feature type="non-terminal residue" evidence="1">
    <location>
        <position position="1"/>
    </location>
</feature>
<organism evidence="1">
    <name type="scientific">Tanacetum cinerariifolium</name>
    <name type="common">Dalmatian daisy</name>
    <name type="synonym">Chrysanthemum cinerariifolium</name>
    <dbReference type="NCBI Taxonomy" id="118510"/>
    <lineage>
        <taxon>Eukaryota</taxon>
        <taxon>Viridiplantae</taxon>
        <taxon>Streptophyta</taxon>
        <taxon>Embryophyta</taxon>
        <taxon>Tracheophyta</taxon>
        <taxon>Spermatophyta</taxon>
        <taxon>Magnoliopsida</taxon>
        <taxon>eudicotyledons</taxon>
        <taxon>Gunneridae</taxon>
        <taxon>Pentapetalae</taxon>
        <taxon>asterids</taxon>
        <taxon>campanulids</taxon>
        <taxon>Asterales</taxon>
        <taxon>Asteraceae</taxon>
        <taxon>Asteroideae</taxon>
        <taxon>Anthemideae</taxon>
        <taxon>Anthemidinae</taxon>
        <taxon>Tanacetum</taxon>
    </lineage>
</organism>
<gene>
    <name evidence="1" type="ORF">Tci_923495</name>
</gene>
<accession>A0A699X0W3</accession>
<dbReference type="EMBL" id="BKCJ011771422">
    <property type="protein sequence ID" value="GFD51526.1"/>
    <property type="molecule type" value="Genomic_DNA"/>
</dbReference>
<name>A0A699X0W3_TANCI</name>
<protein>
    <submittedName>
        <fullName evidence="1">Uncharacterized protein</fullName>
    </submittedName>
</protein>
<comment type="caution">
    <text evidence="1">The sequence shown here is derived from an EMBL/GenBank/DDBJ whole genome shotgun (WGS) entry which is preliminary data.</text>
</comment>
<evidence type="ECO:0000313" key="1">
    <source>
        <dbReference type="EMBL" id="GFD51526.1"/>
    </source>
</evidence>
<proteinExistence type="predicted"/>